<feature type="region of interest" description="Disordered" evidence="1">
    <location>
        <begin position="17"/>
        <end position="51"/>
    </location>
</feature>
<dbReference type="PROSITE" id="PS50250">
    <property type="entry name" value="PCI"/>
    <property type="match status" value="1"/>
</dbReference>
<dbReference type="VEuPathDB" id="FungiDB:YALI0_F27489g"/>
<dbReference type="InterPro" id="IPR005062">
    <property type="entry name" value="SAC3/GANP/THP3_conserved"/>
</dbReference>
<evidence type="ECO:0000256" key="1">
    <source>
        <dbReference type="SAM" id="MobiDB-lite"/>
    </source>
</evidence>
<dbReference type="RefSeq" id="XP_505949.3">
    <property type="nucleotide sequence ID" value="XM_505949.3"/>
</dbReference>
<dbReference type="FunFam" id="1.25.40.990:FF:000017">
    <property type="entry name" value="SAC3/GANP/Nin1/mts3/eIF-3 p25 family-domain-containing protein"/>
    <property type="match status" value="1"/>
</dbReference>
<dbReference type="VEuPathDB" id="FungiDB:YALI1_F34870g"/>
<dbReference type="OMA" id="RAYKPDV"/>
<accession>A0A1D8NQ68</accession>
<feature type="region of interest" description="Disordered" evidence="1">
    <location>
        <begin position="143"/>
        <end position="165"/>
    </location>
</feature>
<dbReference type="InterPro" id="IPR000717">
    <property type="entry name" value="PCI_dom"/>
</dbReference>
<name>A0A1D8NQ68_YARLL</name>
<feature type="compositionally biased region" description="Polar residues" evidence="1">
    <location>
        <begin position="17"/>
        <end position="29"/>
    </location>
</feature>
<dbReference type="GO" id="GO:0005634">
    <property type="term" value="C:nucleus"/>
    <property type="evidence" value="ECO:0007669"/>
    <property type="project" value="TreeGrafter"/>
</dbReference>
<dbReference type="EMBL" id="CP017558">
    <property type="protein sequence ID" value="AOW07785.1"/>
    <property type="molecule type" value="Genomic_DNA"/>
</dbReference>
<sequence length="472" mass="53610">MNHKCEYNRGNCHVTKHVTNTDTPVNSRLSLARPPVQPPPPPPTSGSASDWPEGLKQFAAACFARCPSGPDKPIMEAQLRKVITEAYNTNTAYSIDWSKMVLPVFLPTNNGYTNSNNNGHMNNNGYNHNLNTNNKKRPAFDTNKKQFNSTMPPKKTKTNSKHGEGYVENIGSISRKDRQMRFMREQQAVVGNANASPAPEVTTDQPLVGRSTALEKKYLRLTSAPNPDTVRPVDVLERTLELLMTKWKQDQNYAYICDQFKSMRQDLTVQRIRTTFTVKVYEIHARIALEKSDLGEYNQCQAQLKTLYEEGLPGNRLEFLAYRLLYLLHTQNKQEVGDILVELLDDEEAANYEPVQHALQVKTAMMTRNYVELFQLYRTAPLMSGYVMDSFVGRERILALCKLTRSFRPTIPLETISEWLGFESEGECTEWLEGLGVAQFMGPKGLSSKETYPVVEGHRQQAFMKIDIKGQI</sequence>
<proteinExistence type="predicted"/>
<dbReference type="Gene3D" id="1.25.40.990">
    <property type="match status" value="1"/>
</dbReference>
<feature type="compositionally biased region" description="Pro residues" evidence="1">
    <location>
        <begin position="35"/>
        <end position="44"/>
    </location>
</feature>
<feature type="domain" description="PCI" evidence="2">
    <location>
        <begin position="293"/>
        <end position="459"/>
    </location>
</feature>
<evidence type="ECO:0000259" key="2">
    <source>
        <dbReference type="PROSITE" id="PS50250"/>
    </source>
</evidence>
<reference evidence="3 4" key="1">
    <citation type="journal article" date="2016" name="PLoS ONE">
        <title>Sequence Assembly of Yarrowia lipolytica Strain W29/CLIB89 Shows Transposable Element Diversity.</title>
        <authorList>
            <person name="Magnan C."/>
            <person name="Yu J."/>
            <person name="Chang I."/>
            <person name="Jahn E."/>
            <person name="Kanomata Y."/>
            <person name="Wu J."/>
            <person name="Zeller M."/>
            <person name="Oakes M."/>
            <person name="Baldi P."/>
            <person name="Sandmeyer S."/>
        </authorList>
    </citation>
    <scope>NUCLEOTIDE SEQUENCE [LARGE SCALE GENOMIC DNA]</scope>
    <source>
        <strain evidence="4">CLIB89(W29)</strain>
    </source>
</reference>
<dbReference type="eggNOG" id="KOG1861">
    <property type="taxonomic scope" value="Eukaryota"/>
</dbReference>
<gene>
    <name evidence="3" type="ORF">YALI1_F34870g</name>
</gene>
<dbReference type="GeneID" id="2908697"/>
<dbReference type="InterPro" id="IPR045107">
    <property type="entry name" value="SAC3/GANP/THP3"/>
</dbReference>
<dbReference type="Proteomes" id="UP000182444">
    <property type="component" value="Chromosome 1F"/>
</dbReference>
<dbReference type="Pfam" id="PF03399">
    <property type="entry name" value="SAC3_GANP"/>
    <property type="match status" value="1"/>
</dbReference>
<evidence type="ECO:0000313" key="4">
    <source>
        <dbReference type="Proteomes" id="UP000182444"/>
    </source>
</evidence>
<dbReference type="AlphaFoldDB" id="A0A1D8NQ68"/>
<dbReference type="PANTHER" id="PTHR12436:SF4">
    <property type="entry name" value="LEUKOCYTE RECEPTOR CLUSTER MEMBER 8"/>
    <property type="match status" value="1"/>
</dbReference>
<dbReference type="PANTHER" id="PTHR12436">
    <property type="entry name" value="80 KDA MCM3-ASSOCIATED PROTEIN"/>
    <property type="match status" value="1"/>
</dbReference>
<dbReference type="KEGG" id="yli:2908697"/>
<organism evidence="3 4">
    <name type="scientific">Yarrowia lipolytica</name>
    <name type="common">Candida lipolytica</name>
    <dbReference type="NCBI Taxonomy" id="4952"/>
    <lineage>
        <taxon>Eukaryota</taxon>
        <taxon>Fungi</taxon>
        <taxon>Dikarya</taxon>
        <taxon>Ascomycota</taxon>
        <taxon>Saccharomycotina</taxon>
        <taxon>Dipodascomycetes</taxon>
        <taxon>Dipodascales</taxon>
        <taxon>Dipodascales incertae sedis</taxon>
        <taxon>Yarrowia</taxon>
    </lineage>
</organism>
<evidence type="ECO:0000313" key="3">
    <source>
        <dbReference type="EMBL" id="AOW07785.1"/>
    </source>
</evidence>
<protein>
    <recommendedName>
        <fullName evidence="2">PCI domain-containing protein</fullName>
    </recommendedName>
</protein>